<name>A0A8R1DTG7_CAEJA</name>
<dbReference type="GO" id="GO:0050482">
    <property type="term" value="P:arachidonate secretion"/>
    <property type="evidence" value="ECO:0007669"/>
    <property type="project" value="InterPro"/>
</dbReference>
<evidence type="ECO:0000256" key="5">
    <source>
        <dbReference type="PIRSR" id="PIRSR601211-2"/>
    </source>
</evidence>
<dbReference type="GO" id="GO:0005509">
    <property type="term" value="F:calcium ion binding"/>
    <property type="evidence" value="ECO:0007669"/>
    <property type="project" value="InterPro"/>
</dbReference>
<evidence type="ECO:0000256" key="4">
    <source>
        <dbReference type="PIRSR" id="PIRSR601211-1"/>
    </source>
</evidence>
<keyword evidence="5" id="KW-0479">Metal-binding</keyword>
<organism evidence="10 11">
    <name type="scientific">Caenorhabditis japonica</name>
    <dbReference type="NCBI Taxonomy" id="281687"/>
    <lineage>
        <taxon>Eukaryota</taxon>
        <taxon>Metazoa</taxon>
        <taxon>Ecdysozoa</taxon>
        <taxon>Nematoda</taxon>
        <taxon>Chromadorea</taxon>
        <taxon>Rhabditida</taxon>
        <taxon>Rhabditina</taxon>
        <taxon>Rhabditomorpha</taxon>
        <taxon>Rhabditoidea</taxon>
        <taxon>Rhabditidae</taxon>
        <taxon>Peloderinae</taxon>
        <taxon>Caenorhabditis</taxon>
    </lineage>
</organism>
<keyword evidence="3 6" id="KW-1015">Disulfide bond</keyword>
<dbReference type="EC" id="3.1.1.4" evidence="8"/>
<feature type="active site" evidence="4">
    <location>
        <position position="14"/>
    </location>
</feature>
<reference evidence="10" key="2">
    <citation type="submission" date="2022-06" db="UniProtKB">
        <authorList>
            <consortium name="EnsemblMetazoa"/>
        </authorList>
    </citation>
    <scope>IDENTIFICATION</scope>
    <source>
        <strain evidence="10">DF5081</strain>
    </source>
</reference>
<dbReference type="InterPro" id="IPR001211">
    <property type="entry name" value="PLA2"/>
</dbReference>
<comment type="subcellular location">
    <subcellularLocation>
        <location evidence="1 8">Secreted</location>
    </subcellularLocation>
</comment>
<evidence type="ECO:0000256" key="6">
    <source>
        <dbReference type="PIRSR" id="PIRSR601211-3"/>
    </source>
</evidence>
<dbReference type="PRINTS" id="PR00389">
    <property type="entry name" value="PHPHLIPASEA2"/>
</dbReference>
<dbReference type="Proteomes" id="UP000005237">
    <property type="component" value="Unassembled WGS sequence"/>
</dbReference>
<comment type="cofactor">
    <cofactor evidence="5">
        <name>Ca(2+)</name>
        <dbReference type="ChEBI" id="CHEBI:29108"/>
    </cofactor>
    <text evidence="5">Binds 1 Ca(2+) ion per subunit.</text>
</comment>
<keyword evidence="8" id="KW-0378">Hydrolase</keyword>
<keyword evidence="11" id="KW-1185">Reference proteome</keyword>
<protein>
    <recommendedName>
        <fullName evidence="8">Phospholipase A2</fullName>
        <ecNumber evidence="8">3.1.1.4</ecNumber>
    </recommendedName>
</protein>
<evidence type="ECO:0000256" key="8">
    <source>
        <dbReference type="RuleBase" id="RU361236"/>
    </source>
</evidence>
<dbReference type="InterPro" id="IPR016090">
    <property type="entry name" value="PLA2-like_dom"/>
</dbReference>
<evidence type="ECO:0000256" key="2">
    <source>
        <dbReference type="ARBA" id="ARBA00022525"/>
    </source>
</evidence>
<dbReference type="InterPro" id="IPR036444">
    <property type="entry name" value="PLipase_A2_dom_sf"/>
</dbReference>
<proteinExistence type="inferred from homology"/>
<keyword evidence="8" id="KW-0443">Lipid metabolism</keyword>
<keyword evidence="2 8" id="KW-0964">Secreted</keyword>
<evidence type="ECO:0000256" key="7">
    <source>
        <dbReference type="RuleBase" id="RU003654"/>
    </source>
</evidence>
<feature type="disulfide bond" evidence="6">
    <location>
        <begin position="17"/>
        <end position="63"/>
    </location>
</feature>
<dbReference type="Gene3D" id="1.20.90.10">
    <property type="entry name" value="Phospholipase A2 domain"/>
    <property type="match status" value="1"/>
</dbReference>
<feature type="domain" description="Phospholipase A2-like central" evidence="9">
    <location>
        <begin position="1"/>
        <end position="84"/>
    </location>
</feature>
<keyword evidence="5 8" id="KW-0106">Calcium</keyword>
<feature type="binding site" evidence="5">
    <location>
        <position position="15"/>
    </location>
    <ligand>
        <name>Ca(2+)</name>
        <dbReference type="ChEBI" id="CHEBI:29108"/>
    </ligand>
</feature>
<dbReference type="EnsemblMetazoa" id="CJA11682.1">
    <property type="protein sequence ID" value="CJA11682.1"/>
    <property type="gene ID" value="WBGene00130886"/>
</dbReference>
<dbReference type="InterPro" id="IPR033113">
    <property type="entry name" value="PLA2_histidine"/>
</dbReference>
<feature type="active site" evidence="4">
    <location>
        <position position="64"/>
    </location>
</feature>
<dbReference type="PANTHER" id="PTHR11716:SF107">
    <property type="entry name" value="PHOSPHOLIPASE A2"/>
    <property type="match status" value="1"/>
</dbReference>
<dbReference type="PROSITE" id="PS00119">
    <property type="entry name" value="PA2_ASP"/>
    <property type="match status" value="1"/>
</dbReference>
<evidence type="ECO:0000313" key="11">
    <source>
        <dbReference type="Proteomes" id="UP000005237"/>
    </source>
</evidence>
<evidence type="ECO:0000256" key="1">
    <source>
        <dbReference type="ARBA" id="ARBA00004613"/>
    </source>
</evidence>
<feature type="disulfide bond" evidence="6">
    <location>
        <begin position="49"/>
        <end position="61"/>
    </location>
</feature>
<dbReference type="Pfam" id="PF00068">
    <property type="entry name" value="Phospholip_A2_1"/>
    <property type="match status" value="1"/>
</dbReference>
<feature type="disulfide bond" evidence="6">
    <location>
        <begin position="10"/>
        <end position="70"/>
    </location>
</feature>
<dbReference type="InterPro" id="IPR033112">
    <property type="entry name" value="PLA2_Asp_AS"/>
</dbReference>
<dbReference type="PROSITE" id="PS00118">
    <property type="entry name" value="PA2_HIS"/>
    <property type="match status" value="1"/>
</dbReference>
<evidence type="ECO:0000256" key="3">
    <source>
        <dbReference type="ARBA" id="ARBA00023157"/>
    </source>
</evidence>
<dbReference type="SUPFAM" id="SSF48619">
    <property type="entry name" value="Phospholipase A2, PLA2"/>
    <property type="match status" value="1"/>
</dbReference>
<sequence>MLVWIGIDECCFQHDKCYDEANDNKICPGVEVQYMEDYSWDCKNSTAICSDENTGCKAALCECDKKVVECWKKYPKPEKKPTCDRTR</sequence>
<comment type="catalytic activity">
    <reaction evidence="8">
        <text>a 1,2-diacyl-sn-glycero-3-phosphocholine + H2O = a 1-acyl-sn-glycero-3-phosphocholine + a fatty acid + H(+)</text>
        <dbReference type="Rhea" id="RHEA:15801"/>
        <dbReference type="ChEBI" id="CHEBI:15377"/>
        <dbReference type="ChEBI" id="CHEBI:15378"/>
        <dbReference type="ChEBI" id="CHEBI:28868"/>
        <dbReference type="ChEBI" id="CHEBI:57643"/>
        <dbReference type="ChEBI" id="CHEBI:58168"/>
        <dbReference type="EC" id="3.1.1.4"/>
    </reaction>
</comment>
<dbReference type="SMART" id="SM00085">
    <property type="entry name" value="PA2c"/>
    <property type="match status" value="1"/>
</dbReference>
<accession>A0A8R1DTG7</accession>
<dbReference type="GO" id="GO:0005576">
    <property type="term" value="C:extracellular region"/>
    <property type="evidence" value="ECO:0007669"/>
    <property type="project" value="UniProtKB-SubCell"/>
</dbReference>
<evidence type="ECO:0000259" key="9">
    <source>
        <dbReference type="SMART" id="SM00085"/>
    </source>
</evidence>
<dbReference type="PANTHER" id="PTHR11716">
    <property type="entry name" value="PHOSPHOLIPASE A2 FAMILY MEMBER"/>
    <property type="match status" value="1"/>
</dbReference>
<dbReference type="AlphaFoldDB" id="A0A8R1DTG7"/>
<evidence type="ECO:0000313" key="10">
    <source>
        <dbReference type="EnsemblMetazoa" id="CJA11682.1"/>
    </source>
</evidence>
<dbReference type="GO" id="GO:0016042">
    <property type="term" value="P:lipid catabolic process"/>
    <property type="evidence" value="ECO:0007669"/>
    <property type="project" value="InterPro"/>
</dbReference>
<reference evidence="11" key="1">
    <citation type="submission" date="2010-08" db="EMBL/GenBank/DDBJ databases">
        <authorList>
            <consortium name="Caenorhabditis japonica Sequencing Consortium"/>
            <person name="Wilson R.K."/>
        </authorList>
    </citation>
    <scope>NUCLEOTIDE SEQUENCE [LARGE SCALE GENOMIC DNA]</scope>
    <source>
        <strain evidence="11">DF5081</strain>
    </source>
</reference>
<feature type="disulfide bond" evidence="6">
    <location>
        <begin position="27"/>
        <end position="56"/>
    </location>
</feature>
<dbReference type="GO" id="GO:0004623">
    <property type="term" value="F:phospholipase A2 activity"/>
    <property type="evidence" value="ECO:0007669"/>
    <property type="project" value="UniProtKB-EC"/>
</dbReference>
<comment type="similarity">
    <text evidence="7">Belongs to the phospholipase A2 family.</text>
</comment>
<dbReference type="GO" id="GO:0006644">
    <property type="term" value="P:phospholipid metabolic process"/>
    <property type="evidence" value="ECO:0007669"/>
    <property type="project" value="InterPro"/>
</dbReference>